<evidence type="ECO:0000256" key="2">
    <source>
        <dbReference type="ARBA" id="ARBA00009477"/>
    </source>
</evidence>
<evidence type="ECO:0000313" key="12">
    <source>
        <dbReference type="EMBL" id="ATY33993.1"/>
    </source>
</evidence>
<evidence type="ECO:0000256" key="3">
    <source>
        <dbReference type="ARBA" id="ARBA00022448"/>
    </source>
</evidence>
<accession>A0A2K8MJF8</accession>
<dbReference type="GO" id="GO:0015031">
    <property type="term" value="P:protein transport"/>
    <property type="evidence" value="ECO:0007669"/>
    <property type="project" value="InterPro"/>
</dbReference>
<evidence type="ECO:0000259" key="11">
    <source>
        <dbReference type="Pfam" id="PF26002"/>
    </source>
</evidence>
<keyword evidence="4 9" id="KW-1003">Cell membrane</keyword>
<comment type="subcellular location">
    <subcellularLocation>
        <location evidence="1 9">Cell inner membrane</location>
        <topology evidence="1 9">Single-pass membrane protein</topology>
    </subcellularLocation>
</comment>
<dbReference type="Gene3D" id="2.40.50.100">
    <property type="match status" value="1"/>
</dbReference>
<keyword evidence="6 9" id="KW-0812">Transmembrane</keyword>
<evidence type="ECO:0000313" key="13">
    <source>
        <dbReference type="Proteomes" id="UP000229081"/>
    </source>
</evidence>
<keyword evidence="5 9" id="KW-0997">Cell inner membrane</keyword>
<dbReference type="InterPro" id="IPR010129">
    <property type="entry name" value="T1SS_HlyD"/>
</dbReference>
<evidence type="ECO:0000259" key="10">
    <source>
        <dbReference type="Pfam" id="PF25994"/>
    </source>
</evidence>
<sequence>MTVPILLSPAAPALTAPAPVGADPRGDIRTGAIIAALFFVVFLGWAAFARLDAAAYAQGTLVVSGQRQSVQHRDGGVVGRIYVHEGQRVERGQLLVQLAAAEVQAQERALASQAIRLLAQRARLEAEQLGRTRIVQPREFALLPPEDRAEAALAMRLQQTELQARTSVLAAQRGALGQRVAQSGEQGKGYGEQVVSSAEQLRLIEEQIAALRPVAEKGFVSETRMRELERARAQLIGQRGQYSASVAQTRGAARETEIQVLEAERTFRERSAADLRDVETRLGDVLPRWTAARDQLERTAIRAPATGAVVGMSVFTPGGVVAPGQKLMDVIPERTPLLIQARIAPEDADDLTVGQRTLVKFSGLHERTLPNLEGKLTRLSADSFVDEKSGLSYFTGEVTVPRDQLRLIADVRGGGFALRAGMPVQVLIPLRKRTALDYALEPLLGSFWSSFREH</sequence>
<dbReference type="Proteomes" id="UP000229081">
    <property type="component" value="Chromosome"/>
</dbReference>
<protein>
    <recommendedName>
        <fullName evidence="9">Membrane fusion protein (MFP) family protein</fullName>
    </recommendedName>
</protein>
<organism evidence="12 13">
    <name type="scientific">Sphingomonas psychrotolerans</name>
    <dbReference type="NCBI Taxonomy" id="1327635"/>
    <lineage>
        <taxon>Bacteria</taxon>
        <taxon>Pseudomonadati</taxon>
        <taxon>Pseudomonadota</taxon>
        <taxon>Alphaproteobacteria</taxon>
        <taxon>Sphingomonadales</taxon>
        <taxon>Sphingomonadaceae</taxon>
        <taxon>Sphingomonas</taxon>
    </lineage>
</organism>
<dbReference type="NCBIfam" id="TIGR01843">
    <property type="entry name" value="type_I_hlyD"/>
    <property type="match status" value="1"/>
</dbReference>
<dbReference type="RefSeq" id="WP_100283788.1">
    <property type="nucleotide sequence ID" value="NZ_CP024923.1"/>
</dbReference>
<dbReference type="InterPro" id="IPR058781">
    <property type="entry name" value="HH_AprE-like"/>
</dbReference>
<dbReference type="AlphaFoldDB" id="A0A2K8MJF8"/>
<keyword evidence="3 9" id="KW-0813">Transport</keyword>
<dbReference type="GO" id="GO:0005886">
    <property type="term" value="C:plasma membrane"/>
    <property type="evidence" value="ECO:0007669"/>
    <property type="project" value="UniProtKB-SubCell"/>
</dbReference>
<keyword evidence="13" id="KW-1185">Reference proteome</keyword>
<keyword evidence="7 9" id="KW-1133">Transmembrane helix</keyword>
<gene>
    <name evidence="12" type="ORF">CVN68_20240</name>
</gene>
<evidence type="ECO:0000256" key="1">
    <source>
        <dbReference type="ARBA" id="ARBA00004377"/>
    </source>
</evidence>
<dbReference type="InterPro" id="IPR050739">
    <property type="entry name" value="MFP"/>
</dbReference>
<evidence type="ECO:0000256" key="4">
    <source>
        <dbReference type="ARBA" id="ARBA00022475"/>
    </source>
</evidence>
<name>A0A2K8MJF8_9SPHN</name>
<feature type="transmembrane region" description="Helical" evidence="9">
    <location>
        <begin position="32"/>
        <end position="51"/>
    </location>
</feature>
<feature type="domain" description="AprE-like beta-barrel" evidence="11">
    <location>
        <begin position="337"/>
        <end position="429"/>
    </location>
</feature>
<dbReference type="OrthoDB" id="9810980at2"/>
<dbReference type="PANTHER" id="PTHR30386:SF17">
    <property type="entry name" value="ALKALINE PROTEASE SECRETION PROTEIN APRE"/>
    <property type="match status" value="1"/>
</dbReference>
<evidence type="ECO:0000256" key="5">
    <source>
        <dbReference type="ARBA" id="ARBA00022519"/>
    </source>
</evidence>
<feature type="domain" description="AprE-like long alpha-helical hairpin" evidence="10">
    <location>
        <begin position="103"/>
        <end position="295"/>
    </location>
</feature>
<dbReference type="Pfam" id="PF25994">
    <property type="entry name" value="HH_AprE"/>
    <property type="match status" value="1"/>
</dbReference>
<evidence type="ECO:0000256" key="6">
    <source>
        <dbReference type="ARBA" id="ARBA00022692"/>
    </source>
</evidence>
<evidence type="ECO:0000256" key="9">
    <source>
        <dbReference type="RuleBase" id="RU365093"/>
    </source>
</evidence>
<dbReference type="Pfam" id="PF26002">
    <property type="entry name" value="Beta-barrel_AprE"/>
    <property type="match status" value="1"/>
</dbReference>
<proteinExistence type="inferred from homology"/>
<keyword evidence="8 9" id="KW-0472">Membrane</keyword>
<dbReference type="PANTHER" id="PTHR30386">
    <property type="entry name" value="MEMBRANE FUSION SUBUNIT OF EMRAB-TOLC MULTIDRUG EFFLUX PUMP"/>
    <property type="match status" value="1"/>
</dbReference>
<dbReference type="KEGG" id="sphc:CVN68_20240"/>
<comment type="similarity">
    <text evidence="2 9">Belongs to the membrane fusion protein (MFP) (TC 8.A.1) family.</text>
</comment>
<dbReference type="EMBL" id="CP024923">
    <property type="protein sequence ID" value="ATY33993.1"/>
    <property type="molecule type" value="Genomic_DNA"/>
</dbReference>
<reference evidence="12 13" key="1">
    <citation type="submission" date="2017-11" db="EMBL/GenBank/DDBJ databases">
        <title>Complete genome sequence of Sphingomonas sp. Strain Cra20, a psychrotolerant potential plant growth promoting rhizobacteria.</title>
        <authorList>
            <person name="Luo Y."/>
        </authorList>
    </citation>
    <scope>NUCLEOTIDE SEQUENCE [LARGE SCALE GENOMIC DNA]</scope>
    <source>
        <strain evidence="12 13">Cra20</strain>
    </source>
</reference>
<evidence type="ECO:0000256" key="8">
    <source>
        <dbReference type="ARBA" id="ARBA00023136"/>
    </source>
</evidence>
<dbReference type="PRINTS" id="PR01490">
    <property type="entry name" value="RTXTOXIND"/>
</dbReference>
<dbReference type="InterPro" id="IPR058982">
    <property type="entry name" value="Beta-barrel_AprE"/>
</dbReference>
<evidence type="ECO:0000256" key="7">
    <source>
        <dbReference type="ARBA" id="ARBA00022989"/>
    </source>
</evidence>